<dbReference type="CDD" id="cd01846">
    <property type="entry name" value="fatty_acyltransferase_like"/>
    <property type="match status" value="1"/>
</dbReference>
<feature type="chain" id="PRO_5028272403" evidence="2">
    <location>
        <begin position="21"/>
        <end position="292"/>
    </location>
</feature>
<dbReference type="Pfam" id="PF00657">
    <property type="entry name" value="Lipase_GDSL"/>
    <property type="match status" value="1"/>
</dbReference>
<dbReference type="SUPFAM" id="SSF52266">
    <property type="entry name" value="SGNH hydrolase"/>
    <property type="match status" value="1"/>
</dbReference>
<keyword evidence="1" id="KW-0378">Hydrolase</keyword>
<dbReference type="PROSITE" id="PS01098">
    <property type="entry name" value="LIPASE_GDSL_SER"/>
    <property type="match status" value="1"/>
</dbReference>
<comment type="caution">
    <text evidence="3">The sequence shown here is derived from an EMBL/GenBank/DDBJ whole genome shotgun (WGS) entry which is preliminary data.</text>
</comment>
<dbReference type="EMBL" id="DSRU01000433">
    <property type="protein sequence ID" value="HFN01673.1"/>
    <property type="molecule type" value="Genomic_DNA"/>
</dbReference>
<proteinExistence type="predicted"/>
<evidence type="ECO:0000313" key="3">
    <source>
        <dbReference type="EMBL" id="HFN01673.1"/>
    </source>
</evidence>
<dbReference type="InterPro" id="IPR008265">
    <property type="entry name" value="Lipase_GDSL_AS"/>
</dbReference>
<feature type="signal peptide" evidence="2">
    <location>
        <begin position="1"/>
        <end position="20"/>
    </location>
</feature>
<accession>A0A7C3PI66</accession>
<evidence type="ECO:0000256" key="2">
    <source>
        <dbReference type="SAM" id="SignalP"/>
    </source>
</evidence>
<name>A0A7C3PI66_9CYAN</name>
<reference evidence="3" key="1">
    <citation type="journal article" date="2020" name="mSystems">
        <title>Genome- and Community-Level Interaction Insights into Carbon Utilization and Element Cycling Functions of Hydrothermarchaeota in Hydrothermal Sediment.</title>
        <authorList>
            <person name="Zhou Z."/>
            <person name="Liu Y."/>
            <person name="Xu W."/>
            <person name="Pan J."/>
            <person name="Luo Z.H."/>
            <person name="Li M."/>
        </authorList>
    </citation>
    <scope>NUCLEOTIDE SEQUENCE [LARGE SCALE GENOMIC DNA]</scope>
    <source>
        <strain evidence="3">SpSt-418</strain>
    </source>
</reference>
<dbReference type="GO" id="GO:0006629">
    <property type="term" value="P:lipid metabolic process"/>
    <property type="evidence" value="ECO:0007669"/>
    <property type="project" value="InterPro"/>
</dbReference>
<dbReference type="AlphaFoldDB" id="A0A7C3PI66"/>
<evidence type="ECO:0000256" key="1">
    <source>
        <dbReference type="ARBA" id="ARBA00022801"/>
    </source>
</evidence>
<dbReference type="Gene3D" id="3.40.50.1110">
    <property type="entry name" value="SGNH hydrolase"/>
    <property type="match status" value="1"/>
</dbReference>
<sequence>MKKIIVAIAFGLVAFMAAFAFSTQRFEPIDKMVVFGDSLSDTGMVFRATGGSYPPDPPYFRGRYSNGRVWVEYLADYLRLSANQINNFAYGGATTGNNISSLVPSLLNQVQAFTRPPSQINSTTLYVVWAGANDYLQGANDASTPVKNVMDAIAALSKAGARRFLIANLPNLGQLPATRSDVNSASLTALTQAHNQGLRRSLKVLNQQQPELEMMVLDANALYQAAITQPAQFEFTNVTGACVSGAKACSNPKQFLFWDGIHPTTATHQILGEQAFTVIKGRLSLPAGASAP</sequence>
<dbReference type="InterPro" id="IPR001087">
    <property type="entry name" value="GDSL"/>
</dbReference>
<dbReference type="InterPro" id="IPR036514">
    <property type="entry name" value="SGNH_hydro_sf"/>
</dbReference>
<dbReference type="InterPro" id="IPR051058">
    <property type="entry name" value="GDSL_Est/Lipase"/>
</dbReference>
<keyword evidence="2" id="KW-0732">Signal</keyword>
<gene>
    <name evidence="3" type="ORF">ENR64_28810</name>
</gene>
<organism evidence="3">
    <name type="scientific">Oscillatoriales cyanobacterium SpSt-418</name>
    <dbReference type="NCBI Taxonomy" id="2282169"/>
    <lineage>
        <taxon>Bacteria</taxon>
        <taxon>Bacillati</taxon>
        <taxon>Cyanobacteriota</taxon>
        <taxon>Cyanophyceae</taxon>
        <taxon>Oscillatoriophycideae</taxon>
        <taxon>Oscillatoriales</taxon>
    </lineage>
</organism>
<protein>
    <submittedName>
        <fullName evidence="3">GDSL family lipase</fullName>
    </submittedName>
</protein>
<dbReference type="PANTHER" id="PTHR45648:SF22">
    <property type="entry name" value="GDSL LIPASE_ACYLHYDROLASE FAMILY PROTEIN (AFU_ORTHOLOGUE AFUA_4G14700)"/>
    <property type="match status" value="1"/>
</dbReference>
<dbReference type="PANTHER" id="PTHR45648">
    <property type="entry name" value="GDSL LIPASE/ACYLHYDROLASE FAMILY PROTEIN (AFU_ORTHOLOGUE AFUA_4G14700)"/>
    <property type="match status" value="1"/>
</dbReference>
<dbReference type="GO" id="GO:0016298">
    <property type="term" value="F:lipase activity"/>
    <property type="evidence" value="ECO:0007669"/>
    <property type="project" value="InterPro"/>
</dbReference>